<proteinExistence type="predicted"/>
<name>A0A3A8MWX5_9BACT</name>
<gene>
    <name evidence="1" type="ORF">D7X12_36310</name>
</gene>
<dbReference type="RefSeq" id="WP_147443900.1">
    <property type="nucleotide sequence ID" value="NZ_RAWG01000382.1"/>
</dbReference>
<protein>
    <submittedName>
        <fullName evidence="1">Uncharacterized protein</fullName>
    </submittedName>
</protein>
<dbReference type="Proteomes" id="UP000273405">
    <property type="component" value="Unassembled WGS sequence"/>
</dbReference>
<dbReference type="EMBL" id="RAWG01000382">
    <property type="protein sequence ID" value="RKH33235.1"/>
    <property type="molecule type" value="Genomic_DNA"/>
</dbReference>
<reference evidence="2" key="1">
    <citation type="submission" date="2018-09" db="EMBL/GenBank/DDBJ databases">
        <authorList>
            <person name="Livingstone P.G."/>
            <person name="Whitworth D.E."/>
        </authorList>
    </citation>
    <scope>NUCLEOTIDE SEQUENCE [LARGE SCALE GENOMIC DNA]</scope>
    <source>
        <strain evidence="2">CA040B</strain>
    </source>
</reference>
<accession>A0A3A8MWX5</accession>
<organism evidence="1 2">
    <name type="scientific">Corallococcus sicarius</name>
    <dbReference type="NCBI Taxonomy" id="2316726"/>
    <lineage>
        <taxon>Bacteria</taxon>
        <taxon>Pseudomonadati</taxon>
        <taxon>Myxococcota</taxon>
        <taxon>Myxococcia</taxon>
        <taxon>Myxococcales</taxon>
        <taxon>Cystobacterineae</taxon>
        <taxon>Myxococcaceae</taxon>
        <taxon>Corallococcus</taxon>
    </lineage>
</organism>
<dbReference type="AlphaFoldDB" id="A0A3A8MWX5"/>
<evidence type="ECO:0000313" key="2">
    <source>
        <dbReference type="Proteomes" id="UP000273405"/>
    </source>
</evidence>
<keyword evidence="2" id="KW-1185">Reference proteome</keyword>
<sequence length="157" mass="17537">MGLLLQGSTPCSICGQVIEAGVPAVVLPAFVWNDADALLPFNDASMHRTCFEAHPLRVQVEAALEELNRKTGPGRRKCAVCGSEVLDPDDYLMVPRLTDDVTSPAHRFNYTHLHRSQVREWRELGDLERILEQFDTAGGWEGSVLRELLQQLRQLSA</sequence>
<evidence type="ECO:0000313" key="1">
    <source>
        <dbReference type="EMBL" id="RKH33235.1"/>
    </source>
</evidence>
<comment type="caution">
    <text evidence="1">The sequence shown here is derived from an EMBL/GenBank/DDBJ whole genome shotgun (WGS) entry which is preliminary data.</text>
</comment>
<dbReference type="OrthoDB" id="5523221at2"/>